<sequence length="239" mass="26193">MMYRTARRAAALVVMLVALGACSKGPTPEQQAAARKAATEARAQDALTTYQKMVDMKSYSLAVPLGEEIVSKYPDTKAAAEVKPQLDDLRAKAKAKATKERLQRLWVYQVAPMAGGTQSTAAIGVSRPAALDLRLILRRHSDWGLSVFLYADGSQGFVCKGNCTVPVKFDDTTVKLKAYVPQGGRPALMFRDEKGFIARLEKASVIHMKVRMKGSGERDLEFEVGGFDASKWKPLPKKK</sequence>
<evidence type="ECO:0000256" key="1">
    <source>
        <dbReference type="SAM" id="SignalP"/>
    </source>
</evidence>
<protein>
    <recommendedName>
        <fullName evidence="4">DUF4893 domain-containing protein</fullName>
    </recommendedName>
</protein>
<feature type="signal peptide" evidence="1">
    <location>
        <begin position="1"/>
        <end position="23"/>
    </location>
</feature>
<gene>
    <name evidence="2" type="ORF">HF690_10115</name>
</gene>
<name>A0A846ZPC8_9GAMM</name>
<comment type="caution">
    <text evidence="2">The sequence shown here is derived from an EMBL/GenBank/DDBJ whole genome shotgun (WGS) entry which is preliminary data.</text>
</comment>
<evidence type="ECO:0008006" key="4">
    <source>
        <dbReference type="Google" id="ProtNLM"/>
    </source>
</evidence>
<dbReference type="Proteomes" id="UP000541636">
    <property type="component" value="Unassembled WGS sequence"/>
</dbReference>
<evidence type="ECO:0000313" key="3">
    <source>
        <dbReference type="Proteomes" id="UP000541636"/>
    </source>
</evidence>
<accession>A0A846ZPC8</accession>
<reference evidence="2 3" key="1">
    <citation type="journal article" date="2017" name="Int. J. Syst. Evol. Microbiol.">
        <title>Oleiagrimonas citrea sp. nov., a marine bacterium isolated from tidal flat sediment and emended description of the genus Oleiagrimonas Fang et al. 2015 and Oleiagrimonas soli.</title>
        <authorList>
            <person name="Yang S.H."/>
            <person name="Seo H.S."/>
            <person name="Seong C.N."/>
            <person name="Kwon K.K."/>
        </authorList>
    </citation>
    <scope>NUCLEOTIDE SEQUENCE [LARGE SCALE GENOMIC DNA]</scope>
    <source>
        <strain evidence="2 3">MEBiC09124</strain>
    </source>
</reference>
<dbReference type="RefSeq" id="WP_168609362.1">
    <property type="nucleotide sequence ID" value="NZ_JAAZQD010000004.1"/>
</dbReference>
<organism evidence="2 3">
    <name type="scientific">Oleiagrimonas citrea</name>
    <dbReference type="NCBI Taxonomy" id="1665687"/>
    <lineage>
        <taxon>Bacteria</taxon>
        <taxon>Pseudomonadati</taxon>
        <taxon>Pseudomonadota</taxon>
        <taxon>Gammaproteobacteria</taxon>
        <taxon>Lysobacterales</taxon>
        <taxon>Rhodanobacteraceae</taxon>
        <taxon>Oleiagrimonas</taxon>
    </lineage>
</organism>
<dbReference type="EMBL" id="JAAZQD010000004">
    <property type="protein sequence ID" value="NKZ39301.1"/>
    <property type="molecule type" value="Genomic_DNA"/>
</dbReference>
<keyword evidence="1" id="KW-0732">Signal</keyword>
<dbReference type="PROSITE" id="PS51257">
    <property type="entry name" value="PROKAR_LIPOPROTEIN"/>
    <property type="match status" value="1"/>
</dbReference>
<evidence type="ECO:0000313" key="2">
    <source>
        <dbReference type="EMBL" id="NKZ39301.1"/>
    </source>
</evidence>
<dbReference type="AlphaFoldDB" id="A0A846ZPC8"/>
<keyword evidence="3" id="KW-1185">Reference proteome</keyword>
<proteinExistence type="predicted"/>
<feature type="chain" id="PRO_5032760578" description="DUF4893 domain-containing protein" evidence="1">
    <location>
        <begin position="24"/>
        <end position="239"/>
    </location>
</feature>